<accession>A0A2R7Y6Q5</accession>
<dbReference type="InterPro" id="IPR045509">
    <property type="entry name" value="HD_assoc_2"/>
</dbReference>
<dbReference type="Pfam" id="PF01966">
    <property type="entry name" value="HD"/>
    <property type="match status" value="1"/>
</dbReference>
<proteinExistence type="predicted"/>
<organism evidence="2 3">
    <name type="scientific">Zestosphaera tikiterensis</name>
    <dbReference type="NCBI Taxonomy" id="1973259"/>
    <lineage>
        <taxon>Archaea</taxon>
        <taxon>Thermoproteota</taxon>
        <taxon>Thermoprotei</taxon>
        <taxon>Desulfurococcales</taxon>
        <taxon>Desulfurococcaceae</taxon>
        <taxon>Zestosphaera</taxon>
    </lineage>
</organism>
<dbReference type="InterPro" id="IPR003607">
    <property type="entry name" value="HD/PDEase_dom"/>
</dbReference>
<sequence length="464" mass="53058">MFNTRHSFNTDFKVISLGGLMDKEFILIKDPVHGYIRVLKHEICVLSSQPFQRLRRLKQLATTHLVYPGAVHTRFTHSLGVAHVAGVFAEYLYSSLNLNHSELKRLVAIARLIGLLHDIGHGPFSHTFEDHVLVNYGINHEVLGGKIVTEVPDISKCFDDEIEKSYGVSAELMGKLIETPNIESWPLTSSISEGVTEKTLFYIIRGAYSADIIDYLLRDSLYTGANYGLGLDWQRLAYHSHLIGNKLVLNYKAKDVLDHLLIARLFMFKTVYYHKTVRAFDKIAGELLIKADPIFNYGEAFDDVSKYLTLDDEHVLSHPEVRKLDEAKYLLNRVVPYKAVYQAVIPLDPKTKRFVLMSKEAIKNILEEKFSNLHPSLKNVKDAIFVDTPKLPTNPMFEESEVYIQEPDGSLRNVLIRETLAGLMPTELAFLRVYVRDKYASYIDTFRSLVKSTFEGNQEFKSFY</sequence>
<name>A0A2R7Y6Q5_9CREN</name>
<comment type="caution">
    <text evidence="2">The sequence shown here is derived from an EMBL/GenBank/DDBJ whole genome shotgun (WGS) entry which is preliminary data.</text>
</comment>
<dbReference type="InterPro" id="IPR050135">
    <property type="entry name" value="dGTPase-like"/>
</dbReference>
<dbReference type="CDD" id="cd00077">
    <property type="entry name" value="HDc"/>
    <property type="match status" value="1"/>
</dbReference>
<dbReference type="PANTHER" id="PTHR11373">
    <property type="entry name" value="DEOXYNUCLEOSIDE TRIPHOSPHATE TRIPHOSPHOHYDROLASE"/>
    <property type="match status" value="1"/>
</dbReference>
<dbReference type="PANTHER" id="PTHR11373:SF4">
    <property type="entry name" value="DEOXYNUCLEOSIDE TRIPHOSPHATE TRIPHOSPHOHYDROLASE SAMHD1"/>
    <property type="match status" value="1"/>
</dbReference>
<dbReference type="InterPro" id="IPR006674">
    <property type="entry name" value="HD_domain"/>
</dbReference>
<dbReference type="SUPFAM" id="SSF109604">
    <property type="entry name" value="HD-domain/PDEase-like"/>
    <property type="match status" value="1"/>
</dbReference>
<dbReference type="SMART" id="SM00471">
    <property type="entry name" value="HDc"/>
    <property type="match status" value="1"/>
</dbReference>
<gene>
    <name evidence="2" type="ORF">B7O98_01965</name>
</gene>
<dbReference type="Gene3D" id="1.10.3210.10">
    <property type="entry name" value="Hypothetical protein af1432"/>
    <property type="match status" value="1"/>
</dbReference>
<feature type="domain" description="HD" evidence="1">
    <location>
        <begin position="74"/>
        <end position="216"/>
    </location>
</feature>
<dbReference type="GO" id="GO:0008832">
    <property type="term" value="F:dGTPase activity"/>
    <property type="evidence" value="ECO:0007669"/>
    <property type="project" value="TreeGrafter"/>
</dbReference>
<dbReference type="Proteomes" id="UP000244093">
    <property type="component" value="Unassembled WGS sequence"/>
</dbReference>
<reference evidence="2 3" key="1">
    <citation type="journal article" date="2018" name="Syst. Appl. Microbiol.">
        <title>A new symbiotic nanoarchaeote (Candidatus Nanoclepta minutus) and its host (Zestosphaera tikiterensis gen. nov., sp. nov.) from a New Zealand hot spring.</title>
        <authorList>
            <person name="St John E."/>
            <person name="Liu Y."/>
            <person name="Podar M."/>
            <person name="Stott M.B."/>
            <person name="Meneghin J."/>
            <person name="Chen Z."/>
            <person name="Lagutin K."/>
            <person name="Mitchell K."/>
            <person name="Reysenbach A.L."/>
        </authorList>
    </citation>
    <scope>NUCLEOTIDE SEQUENCE [LARGE SCALE GENOMIC DNA]</scope>
    <source>
        <strain evidence="2">NZ3</strain>
    </source>
</reference>
<evidence type="ECO:0000313" key="3">
    <source>
        <dbReference type="Proteomes" id="UP000244093"/>
    </source>
</evidence>
<dbReference type="AlphaFoldDB" id="A0A2R7Y6Q5"/>
<protein>
    <recommendedName>
        <fullName evidence="1">HD domain-containing protein</fullName>
    </recommendedName>
</protein>
<dbReference type="EMBL" id="NBVN01000002">
    <property type="protein sequence ID" value="PUA33224.1"/>
    <property type="molecule type" value="Genomic_DNA"/>
</dbReference>
<dbReference type="Pfam" id="PF19276">
    <property type="entry name" value="HD_assoc_2"/>
    <property type="match status" value="1"/>
</dbReference>
<evidence type="ECO:0000259" key="1">
    <source>
        <dbReference type="PROSITE" id="PS51831"/>
    </source>
</evidence>
<dbReference type="PROSITE" id="PS51831">
    <property type="entry name" value="HD"/>
    <property type="match status" value="1"/>
</dbReference>
<dbReference type="GO" id="GO:0006203">
    <property type="term" value="P:dGTP catabolic process"/>
    <property type="evidence" value="ECO:0007669"/>
    <property type="project" value="TreeGrafter"/>
</dbReference>
<evidence type="ECO:0000313" key="2">
    <source>
        <dbReference type="EMBL" id="PUA33224.1"/>
    </source>
</evidence>